<gene>
    <name evidence="2" type="ORF">JOF42_002602</name>
</gene>
<feature type="transmembrane region" description="Helical" evidence="1">
    <location>
        <begin position="224"/>
        <end position="250"/>
    </location>
</feature>
<dbReference type="Proteomes" id="UP000703720">
    <property type="component" value="Unassembled WGS sequence"/>
</dbReference>
<keyword evidence="1" id="KW-0472">Membrane</keyword>
<evidence type="ECO:0000313" key="3">
    <source>
        <dbReference type="Proteomes" id="UP000703720"/>
    </source>
</evidence>
<protein>
    <submittedName>
        <fullName evidence="2">Uncharacterized protein</fullName>
    </submittedName>
</protein>
<name>A0ABS4WSB2_9MICO</name>
<accession>A0ABS4WSB2</accession>
<feature type="transmembrane region" description="Helical" evidence="1">
    <location>
        <begin position="197"/>
        <end position="218"/>
    </location>
</feature>
<feature type="transmembrane region" description="Helical" evidence="1">
    <location>
        <begin position="279"/>
        <end position="299"/>
    </location>
</feature>
<keyword evidence="1" id="KW-1133">Transmembrane helix</keyword>
<comment type="caution">
    <text evidence="2">The sequence shown here is derived from an EMBL/GenBank/DDBJ whole genome shotgun (WGS) entry which is preliminary data.</text>
</comment>
<sequence>MYGPPRAIALAFGRPEPTIAYATPLVIVWIVAASVLMTVLSGDLAIVNSEVVPLRAGPGVTIGVAILALAVAVAHGFGITAATLAIIAASDGRPMTVREAWRGALRRPASVTLAGVVPLVLAAIVLVVTSLAAILPVIGIAAGIVLLIVGIVLAPLLLAWPMLVTRRKTLPSALAWGWRSPRIFLGQLAEPLGNPRLAIVVTIVLTGAVTLAVSWLAGLLPSGWWTPFVGVVLALVPASLVQLLLAAVAVRGAALRVDEPLLAATDDVEVAPLERRRGALIGVAVLAVPAVVAALLVAVNPWHVPAYAAADVHRVWTSSQIVPWQDGTVVLSRLGGEDSFARVCAGSGCGSEHEMLSILPTAIAPAADGGVLSASWYPIEGADDGSGTFELRVTHSSPESLATWSEPLGEDATDTERFDAWSGFPGDERVLGALDSSFRPATSVFDRSNQSLMAVAIDSSGDVPVIASIVRPSDSRTATLALDFCTDADCTASERTTQTVQWASWSTNSTTLDVVSTDDGGAAVVTLTDRGEDDEDIPLRVMTATAGGDWTTEVLDADVAGEAVTDLDQTHGAQIAIGADGLPMVLFRAVDHSTLRLFSCADASCSTAGVTDIPADTDLLHTPALAIDSTGRPLIGTIDSAVNVALISCGDAACESRTSAPVLAAAPTDGGFSDALALAVDDDDRPLIAVGLRRAGSEAKATDSGTIVACTAARCGVE</sequence>
<feature type="transmembrane region" description="Helical" evidence="1">
    <location>
        <begin position="21"/>
        <end position="40"/>
    </location>
</feature>
<organism evidence="2 3">
    <name type="scientific">Microbacterium phyllosphaerae</name>
    <dbReference type="NCBI Taxonomy" id="124798"/>
    <lineage>
        <taxon>Bacteria</taxon>
        <taxon>Bacillati</taxon>
        <taxon>Actinomycetota</taxon>
        <taxon>Actinomycetes</taxon>
        <taxon>Micrococcales</taxon>
        <taxon>Microbacteriaceae</taxon>
        <taxon>Microbacterium</taxon>
    </lineage>
</organism>
<evidence type="ECO:0000256" key="1">
    <source>
        <dbReference type="SAM" id="Phobius"/>
    </source>
</evidence>
<feature type="transmembrane region" description="Helical" evidence="1">
    <location>
        <begin position="140"/>
        <end position="160"/>
    </location>
</feature>
<keyword evidence="1" id="KW-0812">Transmembrane</keyword>
<feature type="transmembrane region" description="Helical" evidence="1">
    <location>
        <begin position="60"/>
        <end position="89"/>
    </location>
</feature>
<keyword evidence="3" id="KW-1185">Reference proteome</keyword>
<proteinExistence type="predicted"/>
<feature type="transmembrane region" description="Helical" evidence="1">
    <location>
        <begin position="110"/>
        <end position="134"/>
    </location>
</feature>
<reference evidence="2 3" key="1">
    <citation type="submission" date="2021-03" db="EMBL/GenBank/DDBJ databases">
        <title>Sequencing the genomes of 1000 actinobacteria strains.</title>
        <authorList>
            <person name="Klenk H.-P."/>
        </authorList>
    </citation>
    <scope>NUCLEOTIDE SEQUENCE [LARGE SCALE GENOMIC DNA]</scope>
    <source>
        <strain evidence="2 3">DSM 13468</strain>
    </source>
</reference>
<evidence type="ECO:0000313" key="2">
    <source>
        <dbReference type="EMBL" id="MBP2379107.1"/>
    </source>
</evidence>
<dbReference type="EMBL" id="JAGIOA010000001">
    <property type="protein sequence ID" value="MBP2379107.1"/>
    <property type="molecule type" value="Genomic_DNA"/>
</dbReference>
<dbReference type="RefSeq" id="WP_210098228.1">
    <property type="nucleotide sequence ID" value="NZ_BAAAIO010000003.1"/>
</dbReference>